<dbReference type="Pfam" id="PF00583">
    <property type="entry name" value="Acetyltransf_1"/>
    <property type="match status" value="1"/>
</dbReference>
<reference evidence="4" key="1">
    <citation type="submission" date="2016-10" db="EMBL/GenBank/DDBJ databases">
        <authorList>
            <person name="Varghese N."/>
            <person name="Submissions S."/>
        </authorList>
    </citation>
    <scope>NUCLEOTIDE SEQUENCE [LARGE SCALE GENOMIC DNA]</scope>
    <source>
        <strain evidence="4">DC30,IBRC 10041,KCTC 4046</strain>
    </source>
</reference>
<dbReference type="OrthoDB" id="194677at2157"/>
<gene>
    <name evidence="3" type="ORF">SAMN05216564_10423</name>
</gene>
<dbReference type="Proteomes" id="UP000199079">
    <property type="component" value="Unassembled WGS sequence"/>
</dbReference>
<dbReference type="InterPro" id="IPR016181">
    <property type="entry name" value="Acyl_CoA_acyltransferase"/>
</dbReference>
<dbReference type="Gene3D" id="3.40.630.30">
    <property type="match status" value="1"/>
</dbReference>
<keyword evidence="3" id="KW-0689">Ribosomal protein</keyword>
<evidence type="ECO:0000256" key="1">
    <source>
        <dbReference type="SAM" id="MobiDB-lite"/>
    </source>
</evidence>
<protein>
    <submittedName>
        <fullName evidence="3">Ribosomal protein S18 acetylase RimI</fullName>
    </submittedName>
</protein>
<sequence>MRSLSSERLVADGGSWSPPSDQPAGIAIRRADADDVVDVIRVLEGALLEIDAAVLRSRVGDGRVLLAETDPATEGERTRTVVGALSLESRDDDGSHVAADDRLHIDAVAVTRHRREVGIGSALVRAAIDAAAAREVDHLTAAFEGDLREFYADLGFRIEPIEGTDRLRGIVDVGALDRRS</sequence>
<dbReference type="GO" id="GO:0016747">
    <property type="term" value="F:acyltransferase activity, transferring groups other than amino-acyl groups"/>
    <property type="evidence" value="ECO:0007669"/>
    <property type="project" value="InterPro"/>
</dbReference>
<evidence type="ECO:0000313" key="4">
    <source>
        <dbReference type="Proteomes" id="UP000199079"/>
    </source>
</evidence>
<evidence type="ECO:0000259" key="2">
    <source>
        <dbReference type="PROSITE" id="PS51186"/>
    </source>
</evidence>
<dbReference type="AlphaFoldDB" id="A0A1H3I833"/>
<dbReference type="RefSeq" id="WP_176819451.1">
    <property type="nucleotide sequence ID" value="NZ_FNPC01000004.1"/>
</dbReference>
<feature type="region of interest" description="Disordered" evidence="1">
    <location>
        <begin position="1"/>
        <end position="23"/>
    </location>
</feature>
<evidence type="ECO:0000313" key="3">
    <source>
        <dbReference type="EMBL" id="SDY23913.1"/>
    </source>
</evidence>
<dbReference type="PROSITE" id="PS51186">
    <property type="entry name" value="GNAT"/>
    <property type="match status" value="1"/>
</dbReference>
<name>A0A1H3I833_9EURY</name>
<keyword evidence="4" id="KW-1185">Reference proteome</keyword>
<proteinExistence type="predicted"/>
<dbReference type="GO" id="GO:0005840">
    <property type="term" value="C:ribosome"/>
    <property type="evidence" value="ECO:0007669"/>
    <property type="project" value="UniProtKB-KW"/>
</dbReference>
<feature type="domain" description="N-acetyltransferase" evidence="2">
    <location>
        <begin position="26"/>
        <end position="177"/>
    </location>
</feature>
<dbReference type="EMBL" id="FNPC01000004">
    <property type="protein sequence ID" value="SDY23913.1"/>
    <property type="molecule type" value="Genomic_DNA"/>
</dbReference>
<accession>A0A1H3I833</accession>
<dbReference type="InterPro" id="IPR000182">
    <property type="entry name" value="GNAT_dom"/>
</dbReference>
<organism evidence="3 4">
    <name type="scientific">Halopenitus persicus</name>
    <dbReference type="NCBI Taxonomy" id="1048396"/>
    <lineage>
        <taxon>Archaea</taxon>
        <taxon>Methanobacteriati</taxon>
        <taxon>Methanobacteriota</taxon>
        <taxon>Stenosarchaea group</taxon>
        <taxon>Halobacteria</taxon>
        <taxon>Halobacteriales</taxon>
        <taxon>Haloferacaceae</taxon>
        <taxon>Halopenitus</taxon>
    </lineage>
</organism>
<dbReference type="SUPFAM" id="SSF55729">
    <property type="entry name" value="Acyl-CoA N-acyltransferases (Nat)"/>
    <property type="match status" value="1"/>
</dbReference>
<keyword evidence="3" id="KW-0687">Ribonucleoprotein</keyword>